<dbReference type="Proteomes" id="UP000594778">
    <property type="component" value="Chromosome"/>
</dbReference>
<dbReference type="Pfam" id="PF02604">
    <property type="entry name" value="PhdYeFM_antitox"/>
    <property type="match status" value="1"/>
</dbReference>
<organism evidence="3 4">
    <name type="scientific">Delftia acidovorans</name>
    <name type="common">Pseudomonas acidovorans</name>
    <name type="synonym">Comamonas acidovorans</name>
    <dbReference type="NCBI Taxonomy" id="80866"/>
    <lineage>
        <taxon>Bacteria</taxon>
        <taxon>Pseudomonadati</taxon>
        <taxon>Pseudomonadota</taxon>
        <taxon>Betaproteobacteria</taxon>
        <taxon>Burkholderiales</taxon>
        <taxon>Comamonadaceae</taxon>
        <taxon>Delftia</taxon>
    </lineage>
</organism>
<dbReference type="EMBL" id="CP065668">
    <property type="protein sequence ID" value="QPS08825.1"/>
    <property type="molecule type" value="Genomic_DNA"/>
</dbReference>
<protein>
    <recommendedName>
        <fullName evidence="2">Antitoxin</fullName>
    </recommendedName>
</protein>
<dbReference type="AlphaFoldDB" id="A0A7T2W159"/>
<sequence>MRTMTANQAGKGFAEVIEAVREGPVLIQQQAANVAVVMSVREYERLIHTNLSEFQRFSDQVGTKAGKAGMTEDVLQELLGRED</sequence>
<dbReference type="SUPFAM" id="SSF143120">
    <property type="entry name" value="YefM-like"/>
    <property type="match status" value="1"/>
</dbReference>
<evidence type="ECO:0000256" key="2">
    <source>
        <dbReference type="RuleBase" id="RU362080"/>
    </source>
</evidence>
<proteinExistence type="inferred from homology"/>
<comment type="similarity">
    <text evidence="1 2">Belongs to the phD/YefM antitoxin family.</text>
</comment>
<accession>A0A7T2W159</accession>
<evidence type="ECO:0000256" key="1">
    <source>
        <dbReference type="ARBA" id="ARBA00009981"/>
    </source>
</evidence>
<dbReference type="InterPro" id="IPR006442">
    <property type="entry name" value="Antitoxin_Phd/YefM"/>
</dbReference>
<evidence type="ECO:0000313" key="4">
    <source>
        <dbReference type="Proteomes" id="UP000594778"/>
    </source>
</evidence>
<comment type="function">
    <text evidence="2">Antitoxin component of a type II toxin-antitoxin (TA) system.</text>
</comment>
<reference evidence="3 4" key="1">
    <citation type="submission" date="2020-12" db="EMBL/GenBank/DDBJ databases">
        <title>FDA dAtabase for Regulatory Grade micrObial Sequences (FDA-ARGOS): Supporting development and validation of Infectious Disease Dx tests.</title>
        <authorList>
            <person name="Sproer C."/>
            <person name="Gronow S."/>
            <person name="Severitt S."/>
            <person name="Schroder I."/>
            <person name="Tallon L."/>
            <person name="Sadzewicz L."/>
            <person name="Zhao X."/>
            <person name="Boylan J."/>
            <person name="Ott S."/>
            <person name="Bowen H."/>
            <person name="Vavikolanu K."/>
            <person name="Mehta A."/>
            <person name="Aluvathingal J."/>
            <person name="Nadendla S."/>
            <person name="Lowell S."/>
            <person name="Myers T."/>
            <person name="Yan Y."/>
            <person name="Sichtig H."/>
        </authorList>
    </citation>
    <scope>NUCLEOTIDE SEQUENCE [LARGE SCALE GENOMIC DNA]</scope>
    <source>
        <strain evidence="3 4">FDAARGOS_909</strain>
    </source>
</reference>
<dbReference type="RefSeq" id="WP_197955999.1">
    <property type="nucleotide sequence ID" value="NZ_CP065668.1"/>
</dbReference>
<dbReference type="InterPro" id="IPR036165">
    <property type="entry name" value="YefM-like_sf"/>
</dbReference>
<gene>
    <name evidence="3" type="ORF">I6G66_01845</name>
</gene>
<dbReference type="NCBIfam" id="TIGR01552">
    <property type="entry name" value="phd_fam"/>
    <property type="match status" value="1"/>
</dbReference>
<evidence type="ECO:0000313" key="3">
    <source>
        <dbReference type="EMBL" id="QPS08825.1"/>
    </source>
</evidence>
<name>A0A7T2W159_DELAC</name>
<dbReference type="Gene3D" id="3.40.1620.10">
    <property type="entry name" value="YefM-like domain"/>
    <property type="match status" value="1"/>
</dbReference>